<evidence type="ECO:0008006" key="4">
    <source>
        <dbReference type="Google" id="ProtNLM"/>
    </source>
</evidence>
<keyword evidence="3" id="KW-1185">Reference proteome</keyword>
<feature type="chain" id="PRO_5046204030" description="Secretion system C-terminal sorting domain-containing protein" evidence="1">
    <location>
        <begin position="19"/>
        <end position="106"/>
    </location>
</feature>
<feature type="signal peptide" evidence="1">
    <location>
        <begin position="1"/>
        <end position="18"/>
    </location>
</feature>
<evidence type="ECO:0000313" key="2">
    <source>
        <dbReference type="EMBL" id="MFD0860646.1"/>
    </source>
</evidence>
<dbReference type="Proteomes" id="UP001596978">
    <property type="component" value="Unassembled WGS sequence"/>
</dbReference>
<keyword evidence="1" id="KW-0732">Signal</keyword>
<reference evidence="3" key="1">
    <citation type="journal article" date="2019" name="Int. J. Syst. Evol. Microbiol.">
        <title>The Global Catalogue of Microorganisms (GCM) 10K type strain sequencing project: providing services to taxonomists for standard genome sequencing and annotation.</title>
        <authorList>
            <consortium name="The Broad Institute Genomics Platform"/>
            <consortium name="The Broad Institute Genome Sequencing Center for Infectious Disease"/>
            <person name="Wu L."/>
            <person name="Ma J."/>
        </authorList>
    </citation>
    <scope>NUCLEOTIDE SEQUENCE [LARGE SCALE GENOMIC DNA]</scope>
    <source>
        <strain evidence="3">CCUG 62952</strain>
    </source>
</reference>
<protein>
    <recommendedName>
        <fullName evidence="4">Secretion system C-terminal sorting domain-containing protein</fullName>
    </recommendedName>
</protein>
<proteinExistence type="predicted"/>
<dbReference type="EMBL" id="JBHTJH010000001">
    <property type="protein sequence ID" value="MFD0860646.1"/>
    <property type="molecule type" value="Genomic_DNA"/>
</dbReference>
<dbReference type="RefSeq" id="WP_386402267.1">
    <property type="nucleotide sequence ID" value="NZ_JBHTJH010000001.1"/>
</dbReference>
<gene>
    <name evidence="2" type="ORF">ACFQ1M_00385</name>
</gene>
<evidence type="ECO:0000256" key="1">
    <source>
        <dbReference type="SAM" id="SignalP"/>
    </source>
</evidence>
<organism evidence="2 3">
    <name type="scientific">Sungkyunkwania multivorans</name>
    <dbReference type="NCBI Taxonomy" id="1173618"/>
    <lineage>
        <taxon>Bacteria</taxon>
        <taxon>Pseudomonadati</taxon>
        <taxon>Bacteroidota</taxon>
        <taxon>Flavobacteriia</taxon>
        <taxon>Flavobacteriales</taxon>
        <taxon>Flavobacteriaceae</taxon>
        <taxon>Sungkyunkwania</taxon>
    </lineage>
</organism>
<evidence type="ECO:0000313" key="3">
    <source>
        <dbReference type="Proteomes" id="UP001596978"/>
    </source>
</evidence>
<name>A0ABW3CSA9_9FLAO</name>
<accession>A0ABW3CSA9</accession>
<comment type="caution">
    <text evidence="2">The sequence shown here is derived from an EMBL/GenBank/DDBJ whole genome shotgun (WGS) entry which is preliminary data.</text>
</comment>
<sequence length="106" mass="12117">MKSLVSLGLLFLSSVLFAQKQTDFHKIFNLESKKVQKTLVYTLKKEVAFTFSIKDVNGEEILSRLHPLGSTRYVKISLKKLVPGKYYVVLTDGDGAELYKEKFEKL</sequence>